<dbReference type="PROSITE" id="PS00194">
    <property type="entry name" value="THIOREDOXIN_1"/>
    <property type="match status" value="1"/>
</dbReference>
<feature type="signal peptide" evidence="2">
    <location>
        <begin position="1"/>
        <end position="18"/>
    </location>
</feature>
<comment type="caution">
    <text evidence="4">The sequence shown here is derived from an EMBL/GenBank/DDBJ whole genome shotgun (WGS) entry which is preliminary data.</text>
</comment>
<keyword evidence="5" id="KW-1185">Reference proteome</keyword>
<dbReference type="CDD" id="cd02966">
    <property type="entry name" value="TlpA_like_family"/>
    <property type="match status" value="1"/>
</dbReference>
<dbReference type="GO" id="GO:0016491">
    <property type="term" value="F:oxidoreductase activity"/>
    <property type="evidence" value="ECO:0007669"/>
    <property type="project" value="InterPro"/>
</dbReference>
<proteinExistence type="predicted"/>
<dbReference type="InterPro" id="IPR000866">
    <property type="entry name" value="AhpC/TSA"/>
</dbReference>
<dbReference type="PANTHER" id="PTHR42852">
    <property type="entry name" value="THIOL:DISULFIDE INTERCHANGE PROTEIN DSBE"/>
    <property type="match status" value="1"/>
</dbReference>
<name>A0A7C9F303_9BACT</name>
<dbReference type="InterPro" id="IPR017937">
    <property type="entry name" value="Thioredoxin_CS"/>
</dbReference>
<keyword evidence="2" id="KW-0732">Signal</keyword>
<dbReference type="Proteomes" id="UP000479293">
    <property type="component" value="Unassembled WGS sequence"/>
</dbReference>
<organism evidence="4 5">
    <name type="scientific">Salmonirosea aquatica</name>
    <dbReference type="NCBI Taxonomy" id="2654236"/>
    <lineage>
        <taxon>Bacteria</taxon>
        <taxon>Pseudomonadati</taxon>
        <taxon>Bacteroidota</taxon>
        <taxon>Cytophagia</taxon>
        <taxon>Cytophagales</taxon>
        <taxon>Spirosomataceae</taxon>
        <taxon>Salmonirosea</taxon>
    </lineage>
</organism>
<sequence>MKNTLIICILTITLKAYAQNSLPYNPGTSLALVENPVKKEKNILSKPKGLTVREVKWSALENLLNSNTDTTYIVNFWATWCGPCVKELPYFEQLNRSFAGQKVKIVLVSMDFVQDKDKRVVPFVERMQLKNTVWLLNEPDANSWIDRVDPSWSGALPATLILNPTNKKRAFYEKSLNYETLAHALGYFVGY</sequence>
<evidence type="ECO:0000313" key="5">
    <source>
        <dbReference type="Proteomes" id="UP000479293"/>
    </source>
</evidence>
<dbReference type="EMBL" id="WHLY01000002">
    <property type="protein sequence ID" value="MPR33325.1"/>
    <property type="molecule type" value="Genomic_DNA"/>
</dbReference>
<evidence type="ECO:0000256" key="1">
    <source>
        <dbReference type="ARBA" id="ARBA00023284"/>
    </source>
</evidence>
<dbReference type="PROSITE" id="PS51352">
    <property type="entry name" value="THIOREDOXIN_2"/>
    <property type="match status" value="1"/>
</dbReference>
<feature type="domain" description="Thioredoxin" evidence="3">
    <location>
        <begin position="24"/>
        <end position="190"/>
    </location>
</feature>
<dbReference type="InterPro" id="IPR013766">
    <property type="entry name" value="Thioredoxin_domain"/>
</dbReference>
<dbReference type="Pfam" id="PF00578">
    <property type="entry name" value="AhpC-TSA"/>
    <property type="match status" value="1"/>
</dbReference>
<dbReference type="SUPFAM" id="SSF52833">
    <property type="entry name" value="Thioredoxin-like"/>
    <property type="match status" value="1"/>
</dbReference>
<evidence type="ECO:0000256" key="2">
    <source>
        <dbReference type="SAM" id="SignalP"/>
    </source>
</evidence>
<evidence type="ECO:0000259" key="3">
    <source>
        <dbReference type="PROSITE" id="PS51352"/>
    </source>
</evidence>
<dbReference type="GO" id="GO:0016209">
    <property type="term" value="F:antioxidant activity"/>
    <property type="evidence" value="ECO:0007669"/>
    <property type="project" value="InterPro"/>
</dbReference>
<dbReference type="InterPro" id="IPR050553">
    <property type="entry name" value="Thioredoxin_ResA/DsbE_sf"/>
</dbReference>
<feature type="chain" id="PRO_5028978849" evidence="2">
    <location>
        <begin position="19"/>
        <end position="191"/>
    </location>
</feature>
<gene>
    <name evidence="4" type="ORF">GBK04_08115</name>
</gene>
<reference evidence="4 5" key="1">
    <citation type="submission" date="2019-10" db="EMBL/GenBank/DDBJ databases">
        <title>Draft Genome Sequence of Cytophagaceae sp. SJW1-29.</title>
        <authorList>
            <person name="Choi A."/>
        </authorList>
    </citation>
    <scope>NUCLEOTIDE SEQUENCE [LARGE SCALE GENOMIC DNA]</scope>
    <source>
        <strain evidence="4 5">SJW1-29</strain>
    </source>
</reference>
<dbReference type="AlphaFoldDB" id="A0A7C9F303"/>
<protein>
    <submittedName>
        <fullName evidence="4">Redoxin domain-containing protein</fullName>
    </submittedName>
</protein>
<keyword evidence="1" id="KW-0676">Redox-active center</keyword>
<accession>A0A7C9F303</accession>
<dbReference type="Gene3D" id="3.40.30.10">
    <property type="entry name" value="Glutaredoxin"/>
    <property type="match status" value="1"/>
</dbReference>
<dbReference type="PANTHER" id="PTHR42852:SF13">
    <property type="entry name" value="PROTEIN DIPZ"/>
    <property type="match status" value="1"/>
</dbReference>
<evidence type="ECO:0000313" key="4">
    <source>
        <dbReference type="EMBL" id="MPR33325.1"/>
    </source>
</evidence>
<dbReference type="InterPro" id="IPR036249">
    <property type="entry name" value="Thioredoxin-like_sf"/>
</dbReference>